<dbReference type="InterPro" id="IPR037117">
    <property type="entry name" value="Dihydroorotate_DH_ele_sf"/>
</dbReference>
<dbReference type="InterPro" id="IPR039261">
    <property type="entry name" value="FNR_nucleotide-bd"/>
</dbReference>
<feature type="compositionally biased region" description="Low complexity" evidence="1">
    <location>
        <begin position="11"/>
        <end position="35"/>
    </location>
</feature>
<dbReference type="EMBL" id="DXHV01000073">
    <property type="protein sequence ID" value="HIW01127.1"/>
    <property type="molecule type" value="Genomic_DNA"/>
</dbReference>
<dbReference type="SUPFAM" id="SSF52343">
    <property type="entry name" value="Ferredoxin reductase-like, C-terminal NADP-linked domain"/>
    <property type="match status" value="1"/>
</dbReference>
<dbReference type="Gene3D" id="2.10.240.10">
    <property type="entry name" value="Dihydroorotate dehydrogenase, electron transfer subunit"/>
    <property type="match status" value="1"/>
</dbReference>
<reference evidence="3" key="2">
    <citation type="submission" date="2021-04" db="EMBL/GenBank/DDBJ databases">
        <authorList>
            <person name="Gilroy R."/>
        </authorList>
    </citation>
    <scope>NUCLEOTIDE SEQUENCE</scope>
    <source>
        <strain evidence="3">ChiHecec2B26-446</strain>
    </source>
</reference>
<feature type="compositionally biased region" description="Low complexity" evidence="1">
    <location>
        <begin position="42"/>
        <end position="71"/>
    </location>
</feature>
<feature type="compositionally biased region" description="Basic and acidic residues" evidence="1">
    <location>
        <begin position="72"/>
        <end position="103"/>
    </location>
</feature>
<dbReference type="SUPFAM" id="SSF63380">
    <property type="entry name" value="Riboflavin synthase domain-like"/>
    <property type="match status" value="1"/>
</dbReference>
<feature type="compositionally biased region" description="Basic residues" evidence="1">
    <location>
        <begin position="1"/>
        <end position="10"/>
    </location>
</feature>
<dbReference type="Gene3D" id="3.40.50.80">
    <property type="entry name" value="Nucleotide-binding domain of ferredoxin-NADP reductase (FNR) module"/>
    <property type="match status" value="1"/>
</dbReference>
<dbReference type="Proteomes" id="UP000886752">
    <property type="component" value="Unassembled WGS sequence"/>
</dbReference>
<reference evidence="3" key="1">
    <citation type="journal article" date="2021" name="PeerJ">
        <title>Extensive microbial diversity within the chicken gut microbiome revealed by metagenomics and culture.</title>
        <authorList>
            <person name="Gilroy R."/>
            <person name="Ravi A."/>
            <person name="Getino M."/>
            <person name="Pursley I."/>
            <person name="Horton D.L."/>
            <person name="Alikhan N.F."/>
            <person name="Baker D."/>
            <person name="Gharbi K."/>
            <person name="Hall N."/>
            <person name="Watson M."/>
            <person name="Adriaenssens E.M."/>
            <person name="Foster-Nyarko E."/>
            <person name="Jarju S."/>
            <person name="Secka A."/>
            <person name="Antonio M."/>
            <person name="Oren A."/>
            <person name="Chaudhuri R.R."/>
            <person name="La Ragione R."/>
            <person name="Hildebrand F."/>
            <person name="Pallen M.J."/>
        </authorList>
    </citation>
    <scope>NUCLEOTIDE SEQUENCE</scope>
    <source>
        <strain evidence="3">ChiHecec2B26-446</strain>
    </source>
</reference>
<dbReference type="PRINTS" id="PR00410">
    <property type="entry name" value="PHEHYDRXLASE"/>
</dbReference>
<feature type="domain" description="FAD-binding FR-type" evidence="2">
    <location>
        <begin position="187"/>
        <end position="287"/>
    </location>
</feature>
<feature type="region of interest" description="Disordered" evidence="1">
    <location>
        <begin position="1"/>
        <end position="158"/>
    </location>
</feature>
<dbReference type="CDD" id="cd06221">
    <property type="entry name" value="sulfite_reductase_like"/>
    <property type="match status" value="1"/>
</dbReference>
<organism evidence="3 4">
    <name type="scientific">Candidatus Desulfovibrio intestinipullorum</name>
    <dbReference type="NCBI Taxonomy" id="2838536"/>
    <lineage>
        <taxon>Bacteria</taxon>
        <taxon>Pseudomonadati</taxon>
        <taxon>Thermodesulfobacteriota</taxon>
        <taxon>Desulfovibrionia</taxon>
        <taxon>Desulfovibrionales</taxon>
        <taxon>Desulfovibrionaceae</taxon>
        <taxon>Desulfovibrio</taxon>
    </lineage>
</organism>
<gene>
    <name evidence="3" type="ORF">H9894_08065</name>
</gene>
<dbReference type="Pfam" id="PF00175">
    <property type="entry name" value="NAD_binding_1"/>
    <property type="match status" value="1"/>
</dbReference>
<comment type="caution">
    <text evidence="3">The sequence shown here is derived from an EMBL/GenBank/DDBJ whole genome shotgun (WGS) entry which is preliminary data.</text>
</comment>
<sequence>MATKRTKTTTKKPAAAKPKASTATKTTRSTASKSAAQKKKVAAPVTEEAAVASPVQAEEQQALQTAAAAPVVREEAPAPQVRKEAEAPVLKEEAPAPQVREEAEAPAVSKADNAPEEAPAAQEAQEPAPEGADAPAAAQSNAPAQEPQSDIKEAKAAVKPKIALTPKSDGSKLTPVVARPITAGNPYRPMEATVLEVIQETPNIKTIRVTLDDPEKARNFTYEPGQVGQLSVFGAGESTFVINSPPSQKDYLQFSVMLTGEVTQAIHNLCKGDKVGVRAPLGRPFPYELWKGKNIFFIGGGIGMAPIRTIMLHVLEHKEDYGTISLLYGGRSPQDMAYSYELKDWMERPDLDCTLTIDREAEGWPHKVGLIPNVLRELNPSPDNCIAVLCGPPIMIKFTLQALDELKFPHENVYTTLEKRMKCGIGICGRCGIGGKYVCLDGPVFSQKELDELPPEL</sequence>
<dbReference type="InterPro" id="IPR017938">
    <property type="entry name" value="Riboflavin_synthase-like_b-brl"/>
</dbReference>
<dbReference type="PANTHER" id="PTHR43513:SF1">
    <property type="entry name" value="ANAEROBIC SULFITE REDUCTASE SUBUNIT B"/>
    <property type="match status" value="1"/>
</dbReference>
<dbReference type="InterPro" id="IPR050353">
    <property type="entry name" value="PyrK_electron_transfer"/>
</dbReference>
<protein>
    <recommendedName>
        <fullName evidence="2">FAD-binding FR-type domain-containing protein</fullName>
    </recommendedName>
</protein>
<accession>A0A9D1PYV0</accession>
<evidence type="ECO:0000313" key="4">
    <source>
        <dbReference type="Proteomes" id="UP000886752"/>
    </source>
</evidence>
<evidence type="ECO:0000313" key="3">
    <source>
        <dbReference type="EMBL" id="HIW01127.1"/>
    </source>
</evidence>
<dbReference type="PANTHER" id="PTHR43513">
    <property type="entry name" value="DIHYDROOROTATE DEHYDROGENASE B (NAD(+)), ELECTRON TRANSFER SUBUNIT"/>
    <property type="match status" value="1"/>
</dbReference>
<dbReference type="InterPro" id="IPR017927">
    <property type="entry name" value="FAD-bd_FR_type"/>
</dbReference>
<dbReference type="Gene3D" id="2.40.30.10">
    <property type="entry name" value="Translation factors"/>
    <property type="match status" value="1"/>
</dbReference>
<dbReference type="Pfam" id="PF10418">
    <property type="entry name" value="DHODB_Fe-S_bind"/>
    <property type="match status" value="1"/>
</dbReference>
<proteinExistence type="predicted"/>
<feature type="compositionally biased region" description="Low complexity" evidence="1">
    <location>
        <begin position="116"/>
        <end position="148"/>
    </location>
</feature>
<dbReference type="AlphaFoldDB" id="A0A9D1PYV0"/>
<dbReference type="InterPro" id="IPR001433">
    <property type="entry name" value="OxRdtase_FAD/NAD-bd"/>
</dbReference>
<evidence type="ECO:0000259" key="2">
    <source>
        <dbReference type="PROSITE" id="PS51384"/>
    </source>
</evidence>
<name>A0A9D1PYV0_9BACT</name>
<dbReference type="GO" id="GO:0016491">
    <property type="term" value="F:oxidoreductase activity"/>
    <property type="evidence" value="ECO:0007669"/>
    <property type="project" value="InterPro"/>
</dbReference>
<dbReference type="PROSITE" id="PS51384">
    <property type="entry name" value="FAD_FR"/>
    <property type="match status" value="1"/>
</dbReference>
<evidence type="ECO:0000256" key="1">
    <source>
        <dbReference type="SAM" id="MobiDB-lite"/>
    </source>
</evidence>
<dbReference type="InterPro" id="IPR019480">
    <property type="entry name" value="Dihydroorotate_DH_Fe-S-bd"/>
</dbReference>